<sequence length="307" mass="35431">MPMLECLLNHWIQTRHLSLTAFVSKRYLPNSHKAHRLAPNYLIKQTMEEKQRIAKVLKRNRRSPVDLLRLSPRHVAIYNAQLARAIGRALVMPELKSHFYGKGVNISKVYSSPDGKDVSVFWFSTQSKAKDVISKALNEHRSEITDALSKAMEGSQVPQLKFRYDERHLASGYLEDNFSLVEDALKMAEQDEALQTPNERPSLNSASRKATLFDEICRMPLRNDLFGVHRDVILTEIYQARHLAMASHRITPKSGVNDPLVNEFEGYLDKHYDNDSKTDVEGRVKRFLGNKKRMFYKAIKTEEQYVD</sequence>
<organism evidence="1 2">
    <name type="scientific">Tigriopus californicus</name>
    <name type="common">Marine copepod</name>
    <dbReference type="NCBI Taxonomy" id="6832"/>
    <lineage>
        <taxon>Eukaryota</taxon>
        <taxon>Metazoa</taxon>
        <taxon>Ecdysozoa</taxon>
        <taxon>Arthropoda</taxon>
        <taxon>Crustacea</taxon>
        <taxon>Multicrustacea</taxon>
        <taxon>Hexanauplia</taxon>
        <taxon>Copepoda</taxon>
        <taxon>Harpacticoida</taxon>
        <taxon>Harpacticidae</taxon>
        <taxon>Tigriopus</taxon>
    </lineage>
</organism>
<dbReference type="STRING" id="6832.A0A553N8G3"/>
<dbReference type="AlphaFoldDB" id="A0A553N8G3"/>
<dbReference type="GO" id="GO:0006364">
    <property type="term" value="P:rRNA processing"/>
    <property type="evidence" value="ECO:0007669"/>
    <property type="project" value="InterPro"/>
</dbReference>
<accession>A0A553N8G3</accession>
<dbReference type="OrthoDB" id="418445at2759"/>
<dbReference type="Proteomes" id="UP000318571">
    <property type="component" value="Chromosome 8"/>
</dbReference>
<dbReference type="SUPFAM" id="SSF89919">
    <property type="entry name" value="Ribosome-binding factor A, RbfA"/>
    <property type="match status" value="1"/>
</dbReference>
<dbReference type="EMBL" id="VCGU01000459">
    <property type="protein sequence ID" value="TRY61727.1"/>
    <property type="molecule type" value="Genomic_DNA"/>
</dbReference>
<dbReference type="InterPro" id="IPR015946">
    <property type="entry name" value="KH_dom-like_a/b"/>
</dbReference>
<dbReference type="Pfam" id="PF02033">
    <property type="entry name" value="RBFA"/>
    <property type="match status" value="1"/>
</dbReference>
<dbReference type="InterPro" id="IPR000238">
    <property type="entry name" value="RbfA"/>
</dbReference>
<dbReference type="Gene3D" id="3.30.300.20">
    <property type="match status" value="1"/>
</dbReference>
<name>A0A553N8G3_TIGCA</name>
<protein>
    <submittedName>
        <fullName evidence="1">Uncharacterized protein</fullName>
    </submittedName>
</protein>
<reference evidence="1 2" key="1">
    <citation type="journal article" date="2018" name="Nat. Ecol. Evol.">
        <title>Genomic signatures of mitonuclear coevolution across populations of Tigriopus californicus.</title>
        <authorList>
            <person name="Barreto F.S."/>
            <person name="Watson E.T."/>
            <person name="Lima T.G."/>
            <person name="Willett C.S."/>
            <person name="Edmands S."/>
            <person name="Li W."/>
            <person name="Burton R.S."/>
        </authorList>
    </citation>
    <scope>NUCLEOTIDE SEQUENCE [LARGE SCALE GENOMIC DNA]</scope>
    <source>
        <strain evidence="1 2">San Diego</strain>
    </source>
</reference>
<evidence type="ECO:0000313" key="2">
    <source>
        <dbReference type="Proteomes" id="UP000318571"/>
    </source>
</evidence>
<keyword evidence="2" id="KW-1185">Reference proteome</keyword>
<evidence type="ECO:0000313" key="1">
    <source>
        <dbReference type="EMBL" id="TRY61727.1"/>
    </source>
</evidence>
<dbReference type="InterPro" id="IPR023799">
    <property type="entry name" value="RbfA_dom_sf"/>
</dbReference>
<gene>
    <name evidence="1" type="ORF">TCAL_11142</name>
</gene>
<comment type="caution">
    <text evidence="1">The sequence shown here is derived from an EMBL/GenBank/DDBJ whole genome shotgun (WGS) entry which is preliminary data.</text>
</comment>
<proteinExistence type="predicted"/>